<evidence type="ECO:0000313" key="3">
    <source>
        <dbReference type="Proteomes" id="UP000324705"/>
    </source>
</evidence>
<reference evidence="2 3" key="1">
    <citation type="submission" date="2017-09" db="EMBL/GenBank/DDBJ databases">
        <authorList>
            <consortium name="International Durum Wheat Genome Sequencing Consortium (IDWGSC)"/>
            <person name="Milanesi L."/>
        </authorList>
    </citation>
    <scope>NUCLEOTIDE SEQUENCE [LARGE SCALE GENOMIC DNA]</scope>
    <source>
        <strain evidence="3">cv. Svevo</strain>
    </source>
</reference>
<feature type="compositionally biased region" description="Low complexity" evidence="1">
    <location>
        <begin position="66"/>
        <end position="90"/>
    </location>
</feature>
<sequence>MALPREKQASALCRPSMAMETPGQEGLNPDEPARTKPGRLNRSSSLCLPVAHRSRHRRRPPPSPCAPSSSPFFLSSPRSGEPVNPSVRSWAARRRPPSSRPFGKDAVLVDAVCGGRRRAGGGGGMNVHAMGHRQTEAGGRGAAGAVLDREVRRRSRGREG</sequence>
<protein>
    <submittedName>
        <fullName evidence="2">Uncharacterized protein</fullName>
    </submittedName>
</protein>
<keyword evidence="3" id="KW-1185">Reference proteome</keyword>
<evidence type="ECO:0000313" key="2">
    <source>
        <dbReference type="EMBL" id="VAI01659.1"/>
    </source>
</evidence>
<name>A0A9R0SUI5_TRITD</name>
<organism evidence="2 3">
    <name type="scientific">Triticum turgidum subsp. durum</name>
    <name type="common">Durum wheat</name>
    <name type="synonym">Triticum durum</name>
    <dbReference type="NCBI Taxonomy" id="4567"/>
    <lineage>
        <taxon>Eukaryota</taxon>
        <taxon>Viridiplantae</taxon>
        <taxon>Streptophyta</taxon>
        <taxon>Embryophyta</taxon>
        <taxon>Tracheophyta</taxon>
        <taxon>Spermatophyta</taxon>
        <taxon>Magnoliopsida</taxon>
        <taxon>Liliopsida</taxon>
        <taxon>Poales</taxon>
        <taxon>Poaceae</taxon>
        <taxon>BOP clade</taxon>
        <taxon>Pooideae</taxon>
        <taxon>Triticodae</taxon>
        <taxon>Triticeae</taxon>
        <taxon>Triticinae</taxon>
        <taxon>Triticum</taxon>
    </lineage>
</organism>
<proteinExistence type="predicted"/>
<feature type="compositionally biased region" description="Basic and acidic residues" evidence="1">
    <location>
        <begin position="147"/>
        <end position="160"/>
    </location>
</feature>
<evidence type="ECO:0000256" key="1">
    <source>
        <dbReference type="SAM" id="MobiDB-lite"/>
    </source>
</evidence>
<feature type="region of interest" description="Disordered" evidence="1">
    <location>
        <begin position="117"/>
        <end position="160"/>
    </location>
</feature>
<dbReference type="Gramene" id="TRITD4Bv1G013970.1">
    <property type="protein sequence ID" value="TRITD4Bv1G013970.1"/>
    <property type="gene ID" value="TRITD4Bv1G013970"/>
</dbReference>
<accession>A0A9R0SUI5</accession>
<dbReference type="EMBL" id="LT934118">
    <property type="protein sequence ID" value="VAI01659.1"/>
    <property type="molecule type" value="Genomic_DNA"/>
</dbReference>
<dbReference type="Proteomes" id="UP000324705">
    <property type="component" value="Chromosome 4B"/>
</dbReference>
<dbReference type="OMA" id="HAMGHRQ"/>
<dbReference type="AlphaFoldDB" id="A0A9R0SUI5"/>
<feature type="region of interest" description="Disordered" evidence="1">
    <location>
        <begin position="1"/>
        <end position="104"/>
    </location>
</feature>
<gene>
    <name evidence="2" type="ORF">TRITD_4Bv1G013970</name>
</gene>